<sequence>AHLGNLQRWLRQPSVSAQNLGIQEMAEMLRSDLEGLGFVEAELVPTSGHPGVWGYYDANADKTLMVYLMYDVQPVNSEDWVSPPFEARLVENQHGTVLIARGATNQKGPERAFLNALESILATEGTLPVNLMVVAEGEEELGSPHYPEIIDAYEERLRTAEGVLFPFNSQGPSGEASMNLGVKGILYFEMQAKGGTWGGPKEAEIHGSYKAIVDAPVLRLAQALASLTTPDGNTILVPGYYDEVRAPTEEEQILINGILAKWNEDEMKQLLAVDQWIDDWTGADALLSYLYHPTLNVDGIWGGYTGPGVKTILPHIATAKVDSRLPPDFDPDEQLAKIRAHLDAKGFEDIEIRKLSAYPSSQTSVEASLVTAAISVFNKYDASPDVWPRLAGSAPFYQFTQRLELPLVMGGLGHGSGAHAPNEYIVINPAEGSSVA</sequence>
<keyword evidence="2" id="KW-0479">Metal-binding</keyword>
<evidence type="ECO:0000313" key="5">
    <source>
        <dbReference type="EMBL" id="SVC13080.1"/>
    </source>
</evidence>
<dbReference type="GO" id="GO:0006508">
    <property type="term" value="P:proteolysis"/>
    <property type="evidence" value="ECO:0007669"/>
    <property type="project" value="UniProtKB-KW"/>
</dbReference>
<dbReference type="PANTHER" id="PTHR43270:SF4">
    <property type="entry name" value="CARNOSINE DIPEPTIDASE 2, ISOFORM A"/>
    <property type="match status" value="1"/>
</dbReference>
<proteinExistence type="predicted"/>
<dbReference type="Gene3D" id="3.40.630.10">
    <property type="entry name" value="Zn peptidases"/>
    <property type="match status" value="1"/>
</dbReference>
<feature type="domain" description="Peptidase M20 dimerisation" evidence="4">
    <location>
        <begin position="204"/>
        <end position="347"/>
    </location>
</feature>
<dbReference type="EMBL" id="UINC01075164">
    <property type="protein sequence ID" value="SVC13080.1"/>
    <property type="molecule type" value="Genomic_DNA"/>
</dbReference>
<dbReference type="PANTHER" id="PTHR43270">
    <property type="entry name" value="BETA-ALA-HIS DIPEPTIDASE"/>
    <property type="match status" value="1"/>
</dbReference>
<dbReference type="InterPro" id="IPR011650">
    <property type="entry name" value="Peptidase_M20_dimer"/>
</dbReference>
<dbReference type="GO" id="GO:0008233">
    <property type="term" value="F:peptidase activity"/>
    <property type="evidence" value="ECO:0007669"/>
    <property type="project" value="UniProtKB-KW"/>
</dbReference>
<organism evidence="5">
    <name type="scientific">marine metagenome</name>
    <dbReference type="NCBI Taxonomy" id="408172"/>
    <lineage>
        <taxon>unclassified sequences</taxon>
        <taxon>metagenomes</taxon>
        <taxon>ecological metagenomes</taxon>
    </lineage>
</organism>
<dbReference type="AlphaFoldDB" id="A0A382JLS9"/>
<feature type="non-terminal residue" evidence="5">
    <location>
        <position position="1"/>
    </location>
</feature>
<evidence type="ECO:0000256" key="3">
    <source>
        <dbReference type="ARBA" id="ARBA00022801"/>
    </source>
</evidence>
<dbReference type="InterPro" id="IPR051458">
    <property type="entry name" value="Cyt/Met_Dipeptidase"/>
</dbReference>
<dbReference type="GO" id="GO:0046872">
    <property type="term" value="F:metal ion binding"/>
    <property type="evidence" value="ECO:0007669"/>
    <property type="project" value="UniProtKB-KW"/>
</dbReference>
<accession>A0A382JLS9</accession>
<feature type="non-terminal residue" evidence="5">
    <location>
        <position position="436"/>
    </location>
</feature>
<dbReference type="InterPro" id="IPR002933">
    <property type="entry name" value="Peptidase_M20"/>
</dbReference>
<reference evidence="5" key="1">
    <citation type="submission" date="2018-05" db="EMBL/GenBank/DDBJ databases">
        <authorList>
            <person name="Lanie J.A."/>
            <person name="Ng W.-L."/>
            <person name="Kazmierczak K.M."/>
            <person name="Andrzejewski T.M."/>
            <person name="Davidsen T.M."/>
            <person name="Wayne K.J."/>
            <person name="Tettelin H."/>
            <person name="Glass J.I."/>
            <person name="Rusch D."/>
            <person name="Podicherti R."/>
            <person name="Tsui H.-C.T."/>
            <person name="Winkler M.E."/>
        </authorList>
    </citation>
    <scope>NUCLEOTIDE SEQUENCE</scope>
</reference>
<evidence type="ECO:0000259" key="4">
    <source>
        <dbReference type="Pfam" id="PF07687"/>
    </source>
</evidence>
<dbReference type="Pfam" id="PF01546">
    <property type="entry name" value="Peptidase_M20"/>
    <property type="match status" value="1"/>
</dbReference>
<evidence type="ECO:0000256" key="2">
    <source>
        <dbReference type="ARBA" id="ARBA00022723"/>
    </source>
</evidence>
<evidence type="ECO:0000256" key="1">
    <source>
        <dbReference type="ARBA" id="ARBA00022670"/>
    </source>
</evidence>
<dbReference type="SUPFAM" id="SSF53187">
    <property type="entry name" value="Zn-dependent exopeptidases"/>
    <property type="match status" value="1"/>
</dbReference>
<dbReference type="Pfam" id="PF07687">
    <property type="entry name" value="M20_dimer"/>
    <property type="match status" value="1"/>
</dbReference>
<protein>
    <recommendedName>
        <fullName evidence="4">Peptidase M20 dimerisation domain-containing protein</fullName>
    </recommendedName>
</protein>
<keyword evidence="1" id="KW-0645">Protease</keyword>
<keyword evidence="3" id="KW-0378">Hydrolase</keyword>
<gene>
    <name evidence="5" type="ORF">METZ01_LOCUS265934</name>
</gene>
<dbReference type="Gene3D" id="3.30.70.360">
    <property type="match status" value="1"/>
</dbReference>
<name>A0A382JLS9_9ZZZZ</name>